<dbReference type="OrthoDB" id="9803416at2"/>
<evidence type="ECO:0000256" key="7">
    <source>
        <dbReference type="ARBA" id="ARBA00022989"/>
    </source>
</evidence>
<dbReference type="EMBL" id="CP002345">
    <property type="protein sequence ID" value="ADQ80405.1"/>
    <property type="molecule type" value="Genomic_DNA"/>
</dbReference>
<dbReference type="SUPFAM" id="SSF143865">
    <property type="entry name" value="CorA soluble domain-like"/>
    <property type="match status" value="1"/>
</dbReference>
<dbReference type="PANTHER" id="PTHR46494:SF1">
    <property type="entry name" value="CORA FAMILY METAL ION TRANSPORTER (EUROFUNG)"/>
    <property type="match status" value="1"/>
</dbReference>
<evidence type="ECO:0000256" key="12">
    <source>
        <dbReference type="RuleBase" id="RU362010"/>
    </source>
</evidence>
<dbReference type="GO" id="GO:0015095">
    <property type="term" value="F:magnesium ion transmembrane transporter activity"/>
    <property type="evidence" value="ECO:0007669"/>
    <property type="project" value="UniProtKB-UniRule"/>
</dbReference>
<dbReference type="eggNOG" id="COG0598">
    <property type="taxonomic scope" value="Bacteria"/>
</dbReference>
<keyword evidence="3 12" id="KW-0813">Transport</keyword>
<comment type="similarity">
    <text evidence="2 12">Belongs to the CorA metal ion transporter (MIT) (TC 1.A.35) family.</text>
</comment>
<dbReference type="InterPro" id="IPR002523">
    <property type="entry name" value="MgTranspt_CorA/ZnTranspt_ZntB"/>
</dbReference>
<evidence type="ECO:0000256" key="1">
    <source>
        <dbReference type="ARBA" id="ARBA00004651"/>
    </source>
</evidence>
<gene>
    <name evidence="12" type="primary">corA</name>
    <name evidence="13" type="ordered locus">Palpr_2269</name>
</gene>
<dbReference type="Gene3D" id="1.20.58.340">
    <property type="entry name" value="Magnesium transport protein CorA, transmembrane region"/>
    <property type="match status" value="2"/>
</dbReference>
<dbReference type="KEGG" id="ppn:Palpr_2269"/>
<organism evidence="13 14">
    <name type="scientific">Paludibacter propionicigenes (strain DSM 17365 / JCM 13257 / WB4)</name>
    <dbReference type="NCBI Taxonomy" id="694427"/>
    <lineage>
        <taxon>Bacteria</taxon>
        <taxon>Pseudomonadati</taxon>
        <taxon>Bacteroidota</taxon>
        <taxon>Bacteroidia</taxon>
        <taxon>Bacteroidales</taxon>
        <taxon>Paludibacteraceae</taxon>
        <taxon>Paludibacter</taxon>
    </lineage>
</organism>
<dbReference type="SUPFAM" id="SSF144083">
    <property type="entry name" value="Magnesium transport protein CorA, transmembrane region"/>
    <property type="match status" value="1"/>
</dbReference>
<reference evidence="13 14" key="2">
    <citation type="journal article" date="2011" name="Stand. Genomic Sci.">
        <title>Complete genome sequence of Paludibacter propionicigenes type strain (WB4).</title>
        <authorList>
            <person name="Gronow S."/>
            <person name="Munk C."/>
            <person name="Lapidus A."/>
            <person name="Nolan M."/>
            <person name="Lucas S."/>
            <person name="Hammon N."/>
            <person name="Deshpande S."/>
            <person name="Cheng J.F."/>
            <person name="Tapia R."/>
            <person name="Han C."/>
            <person name="Goodwin L."/>
            <person name="Pitluck S."/>
            <person name="Liolios K."/>
            <person name="Ivanova N."/>
            <person name="Mavromatis K."/>
            <person name="Mikhailova N."/>
            <person name="Pati A."/>
            <person name="Chen A."/>
            <person name="Palaniappan K."/>
            <person name="Land M."/>
            <person name="Hauser L."/>
            <person name="Chang Y.J."/>
            <person name="Jeffries C.D."/>
            <person name="Brambilla E."/>
            <person name="Rohde M."/>
            <person name="Goker M."/>
            <person name="Detter J.C."/>
            <person name="Woyke T."/>
            <person name="Bristow J."/>
            <person name="Eisen J.A."/>
            <person name="Markowitz V."/>
            <person name="Hugenholtz P."/>
            <person name="Kyrpides N.C."/>
            <person name="Klenk H.P."/>
        </authorList>
    </citation>
    <scope>NUCLEOTIDE SEQUENCE [LARGE SCALE GENOMIC DNA]</scope>
    <source>
        <strain evidence="14">DSM 17365 / JCM 13257 / WB4</strain>
    </source>
</reference>
<evidence type="ECO:0000256" key="5">
    <source>
        <dbReference type="ARBA" id="ARBA00022692"/>
    </source>
</evidence>
<dbReference type="GO" id="GO:0015087">
    <property type="term" value="F:cobalt ion transmembrane transporter activity"/>
    <property type="evidence" value="ECO:0007669"/>
    <property type="project" value="UniProtKB-UniRule"/>
</dbReference>
<dbReference type="GO" id="GO:0005886">
    <property type="term" value="C:plasma membrane"/>
    <property type="evidence" value="ECO:0007669"/>
    <property type="project" value="UniProtKB-SubCell"/>
</dbReference>
<evidence type="ECO:0000256" key="10">
    <source>
        <dbReference type="ARBA" id="ARBA00034269"/>
    </source>
</evidence>
<dbReference type="InterPro" id="IPR004488">
    <property type="entry name" value="Mg/Co-transport_prot_CorA"/>
</dbReference>
<dbReference type="AlphaFoldDB" id="E4T6R1"/>
<comment type="function">
    <text evidence="11">Mediates influx of magnesium ions. Alternates between open and closed states. Activated by low cytoplasmic Mg(2+) levels. Inactive when cytoplasmic Mg(2+) levels are high.</text>
</comment>
<keyword evidence="9 12" id="KW-0472">Membrane</keyword>
<evidence type="ECO:0000256" key="8">
    <source>
        <dbReference type="ARBA" id="ARBA00023065"/>
    </source>
</evidence>
<evidence type="ECO:0000256" key="11">
    <source>
        <dbReference type="ARBA" id="ARBA00045497"/>
    </source>
</evidence>
<comment type="subcellular location">
    <subcellularLocation>
        <location evidence="1">Cell membrane</location>
        <topology evidence="1">Multi-pass membrane protein</topology>
    </subcellularLocation>
    <subcellularLocation>
        <location evidence="12">Membrane</location>
        <topology evidence="12">Multi-pass membrane protein</topology>
    </subcellularLocation>
</comment>
<keyword evidence="4 12" id="KW-1003">Cell membrane</keyword>
<keyword evidence="6 12" id="KW-0460">Magnesium</keyword>
<dbReference type="FunFam" id="1.20.58.340:FF:000004">
    <property type="entry name" value="Magnesium transport protein CorA"/>
    <property type="match status" value="1"/>
</dbReference>
<dbReference type="GO" id="GO:0000287">
    <property type="term" value="F:magnesium ion binding"/>
    <property type="evidence" value="ECO:0007669"/>
    <property type="project" value="TreeGrafter"/>
</dbReference>
<evidence type="ECO:0000256" key="6">
    <source>
        <dbReference type="ARBA" id="ARBA00022842"/>
    </source>
</evidence>
<dbReference type="HOGENOM" id="CLU_007127_0_0_10"/>
<dbReference type="Proteomes" id="UP000008718">
    <property type="component" value="Chromosome"/>
</dbReference>
<dbReference type="CDD" id="cd12828">
    <property type="entry name" value="TmCorA-like_1"/>
    <property type="match status" value="1"/>
</dbReference>
<evidence type="ECO:0000256" key="3">
    <source>
        <dbReference type="ARBA" id="ARBA00022448"/>
    </source>
</evidence>
<dbReference type="STRING" id="694427.Palpr_2269"/>
<keyword evidence="8 12" id="KW-0406">Ion transport</keyword>
<sequence length="354" mass="41460">MSRFIKKKKEDIGLSPYALVFRGQKKTDKTVLRAMDFDLEDVTEQELKSTDDLIGRKKSKKLTWLNIDGLDNAELMENLARVFKIEQNILSDVMNPAARPKVQEFDNGIFITIKMLHFDEKNDSLSADNLSLIITDNTLISFQEQSGLVFEPIRERIRKHKNKIRTSGADYLAFALLDVVVDNYIYINGILGDKIEALENDMTGNLKKELLESINSYKSEMNFMRKHIKPAKEMILNLGKMESEFIHDENRIHFRELQDNINEASELSDSYREILYDQLNVYHSSMSTKLNEIMSILTIFSVIFIPLTFIVGVYGTNFENLPEVHWRHGYLFMWVIMILTTLVMLWFFRRKKWF</sequence>
<keyword evidence="14" id="KW-1185">Reference proteome</keyword>
<keyword evidence="7 12" id="KW-1133">Transmembrane helix</keyword>
<comment type="catalytic activity">
    <reaction evidence="10">
        <text>Mg(2+)(in) = Mg(2+)(out)</text>
        <dbReference type="Rhea" id="RHEA:29827"/>
        <dbReference type="ChEBI" id="CHEBI:18420"/>
    </reaction>
</comment>
<evidence type="ECO:0000313" key="14">
    <source>
        <dbReference type="Proteomes" id="UP000008718"/>
    </source>
</evidence>
<evidence type="ECO:0000256" key="4">
    <source>
        <dbReference type="ARBA" id="ARBA00022475"/>
    </source>
</evidence>
<keyword evidence="5 12" id="KW-0812">Transmembrane</keyword>
<evidence type="ECO:0000313" key="13">
    <source>
        <dbReference type="EMBL" id="ADQ80405.1"/>
    </source>
</evidence>
<reference key="1">
    <citation type="submission" date="2010-11" db="EMBL/GenBank/DDBJ databases">
        <title>The complete genome of Paludibacter propionicigenes DSM 17365.</title>
        <authorList>
            <consortium name="US DOE Joint Genome Institute (JGI-PGF)"/>
            <person name="Lucas S."/>
            <person name="Copeland A."/>
            <person name="Lapidus A."/>
            <person name="Bruce D."/>
            <person name="Goodwin L."/>
            <person name="Pitluck S."/>
            <person name="Kyrpides N."/>
            <person name="Mavromatis K."/>
            <person name="Ivanova N."/>
            <person name="Munk A.C."/>
            <person name="Brettin T."/>
            <person name="Detter J.C."/>
            <person name="Han C."/>
            <person name="Tapia R."/>
            <person name="Land M."/>
            <person name="Hauser L."/>
            <person name="Markowitz V."/>
            <person name="Cheng J.-F."/>
            <person name="Hugenholtz P."/>
            <person name="Woyke T."/>
            <person name="Wu D."/>
            <person name="Gronow S."/>
            <person name="Wellnitz S."/>
            <person name="Brambilla E."/>
            <person name="Klenk H.-P."/>
            <person name="Eisen J.A."/>
        </authorList>
    </citation>
    <scope>NUCLEOTIDE SEQUENCE</scope>
    <source>
        <strain>WB4</strain>
    </source>
</reference>
<dbReference type="InterPro" id="IPR045863">
    <property type="entry name" value="CorA_TM1_TM2"/>
</dbReference>
<dbReference type="NCBIfam" id="TIGR00383">
    <property type="entry name" value="corA"/>
    <property type="match status" value="1"/>
</dbReference>
<dbReference type="PANTHER" id="PTHR46494">
    <property type="entry name" value="CORA FAMILY METAL ION TRANSPORTER (EUROFUNG)"/>
    <property type="match status" value="1"/>
</dbReference>
<dbReference type="RefSeq" id="WP_013445774.1">
    <property type="nucleotide sequence ID" value="NC_014734.1"/>
</dbReference>
<dbReference type="Pfam" id="PF01544">
    <property type="entry name" value="CorA"/>
    <property type="match status" value="1"/>
</dbReference>
<dbReference type="Gene3D" id="3.30.460.20">
    <property type="entry name" value="CorA soluble domain-like"/>
    <property type="match status" value="1"/>
</dbReference>
<dbReference type="GO" id="GO:0050897">
    <property type="term" value="F:cobalt ion binding"/>
    <property type="evidence" value="ECO:0007669"/>
    <property type="project" value="TreeGrafter"/>
</dbReference>
<accession>E4T6R1</accession>
<evidence type="ECO:0000256" key="9">
    <source>
        <dbReference type="ARBA" id="ARBA00023136"/>
    </source>
</evidence>
<proteinExistence type="inferred from homology"/>
<protein>
    <recommendedName>
        <fullName evidence="12">Magnesium transport protein CorA</fullName>
    </recommendedName>
</protein>
<feature type="transmembrane region" description="Helical" evidence="12">
    <location>
        <begin position="328"/>
        <end position="348"/>
    </location>
</feature>
<dbReference type="InterPro" id="IPR045861">
    <property type="entry name" value="CorA_cytoplasmic_dom"/>
</dbReference>
<evidence type="ECO:0000256" key="2">
    <source>
        <dbReference type="ARBA" id="ARBA00009765"/>
    </source>
</evidence>
<name>E4T6R1_PALPW</name>
<feature type="transmembrane region" description="Helical" evidence="12">
    <location>
        <begin position="293"/>
        <end position="316"/>
    </location>
</feature>